<dbReference type="Proteomes" id="UP000030645">
    <property type="component" value="Unassembled WGS sequence"/>
</dbReference>
<keyword evidence="2" id="KW-1185">Reference proteome</keyword>
<proteinExistence type="predicted"/>
<gene>
    <name evidence="1" type="ORF">L484_018801</name>
</gene>
<sequence length="71" mass="7695">MSGASVRYFSGGHPTAFLATVDGFFGDPPMTFPATDRQFFCQSSSKFSNNPPTSFLVTLRLLFQQPSAGQP</sequence>
<dbReference type="EMBL" id="KE344275">
    <property type="protein sequence ID" value="EXB56012.1"/>
    <property type="molecule type" value="Genomic_DNA"/>
</dbReference>
<evidence type="ECO:0000313" key="2">
    <source>
        <dbReference type="Proteomes" id="UP000030645"/>
    </source>
</evidence>
<evidence type="ECO:0000313" key="1">
    <source>
        <dbReference type="EMBL" id="EXB56012.1"/>
    </source>
</evidence>
<reference evidence="2" key="1">
    <citation type="submission" date="2013-01" db="EMBL/GenBank/DDBJ databases">
        <title>Draft Genome Sequence of a Mulberry Tree, Morus notabilis C.K. Schneid.</title>
        <authorList>
            <person name="He N."/>
            <person name="Zhao S."/>
        </authorList>
    </citation>
    <scope>NUCLEOTIDE SEQUENCE</scope>
</reference>
<name>W9R4D1_9ROSA</name>
<accession>W9R4D1</accession>
<dbReference type="AlphaFoldDB" id="W9R4D1"/>
<organism evidence="1 2">
    <name type="scientific">Morus notabilis</name>
    <dbReference type="NCBI Taxonomy" id="981085"/>
    <lineage>
        <taxon>Eukaryota</taxon>
        <taxon>Viridiplantae</taxon>
        <taxon>Streptophyta</taxon>
        <taxon>Embryophyta</taxon>
        <taxon>Tracheophyta</taxon>
        <taxon>Spermatophyta</taxon>
        <taxon>Magnoliopsida</taxon>
        <taxon>eudicotyledons</taxon>
        <taxon>Gunneridae</taxon>
        <taxon>Pentapetalae</taxon>
        <taxon>rosids</taxon>
        <taxon>fabids</taxon>
        <taxon>Rosales</taxon>
        <taxon>Moraceae</taxon>
        <taxon>Moreae</taxon>
        <taxon>Morus</taxon>
    </lineage>
</organism>
<protein>
    <submittedName>
        <fullName evidence="1">Uncharacterized protein</fullName>
    </submittedName>
</protein>